<organism evidence="2 3">
    <name type="scientific">Enhydrobacter aerosaccus</name>
    <dbReference type="NCBI Taxonomy" id="225324"/>
    <lineage>
        <taxon>Bacteria</taxon>
        <taxon>Pseudomonadati</taxon>
        <taxon>Pseudomonadota</taxon>
        <taxon>Alphaproteobacteria</taxon>
        <taxon>Hyphomicrobiales</taxon>
        <taxon>Enhydrobacter</taxon>
    </lineage>
</organism>
<feature type="transmembrane region" description="Helical" evidence="1">
    <location>
        <begin position="7"/>
        <end position="28"/>
    </location>
</feature>
<name>A0A1T4SI11_9HYPH</name>
<gene>
    <name evidence="2" type="ORF">SAMN02745126_04723</name>
</gene>
<keyword evidence="3" id="KW-1185">Reference proteome</keyword>
<reference evidence="3" key="1">
    <citation type="submission" date="2017-02" db="EMBL/GenBank/DDBJ databases">
        <authorList>
            <person name="Varghese N."/>
            <person name="Submissions S."/>
        </authorList>
    </citation>
    <scope>NUCLEOTIDE SEQUENCE [LARGE SCALE GENOMIC DNA]</scope>
    <source>
        <strain evidence="3">ATCC 27094</strain>
    </source>
</reference>
<keyword evidence="1" id="KW-0472">Membrane</keyword>
<sequence length="158" mass="16039">MLGIGIVLSIFGLGFFCWLLFTLAVYALPFLAGLTAGLAALQSGAGVIGGLVVGFFAGGATLALGQMAFATTRKPVIRIIIGLLYAVPATVAGYQVSFALAGIGMSSGGWQTAFAVIGAVLSGCTAFSRMTLLVPPPDGQGTGGAYSLADERLHDQRH</sequence>
<proteinExistence type="predicted"/>
<feature type="transmembrane region" description="Helical" evidence="1">
    <location>
        <begin position="76"/>
        <end position="96"/>
    </location>
</feature>
<dbReference type="AlphaFoldDB" id="A0A1T4SI11"/>
<dbReference type="EMBL" id="FUWJ01000008">
    <property type="protein sequence ID" value="SKA27950.1"/>
    <property type="molecule type" value="Genomic_DNA"/>
</dbReference>
<feature type="transmembrane region" description="Helical" evidence="1">
    <location>
        <begin position="108"/>
        <end position="127"/>
    </location>
</feature>
<keyword evidence="1" id="KW-0812">Transmembrane</keyword>
<dbReference type="STRING" id="225324.SAMN02745126_04723"/>
<evidence type="ECO:0000256" key="1">
    <source>
        <dbReference type="SAM" id="Phobius"/>
    </source>
</evidence>
<keyword evidence="1" id="KW-1133">Transmembrane helix</keyword>
<protein>
    <submittedName>
        <fullName evidence="2">Uncharacterized protein</fullName>
    </submittedName>
</protein>
<feature type="transmembrane region" description="Helical" evidence="1">
    <location>
        <begin position="40"/>
        <end position="64"/>
    </location>
</feature>
<accession>A0A1T4SI11</accession>
<dbReference type="Proteomes" id="UP000190092">
    <property type="component" value="Unassembled WGS sequence"/>
</dbReference>
<evidence type="ECO:0000313" key="2">
    <source>
        <dbReference type="EMBL" id="SKA27950.1"/>
    </source>
</evidence>
<evidence type="ECO:0000313" key="3">
    <source>
        <dbReference type="Proteomes" id="UP000190092"/>
    </source>
</evidence>